<feature type="region of interest" description="Disordered" evidence="9">
    <location>
        <begin position="350"/>
        <end position="411"/>
    </location>
</feature>
<feature type="compositionally biased region" description="Low complexity" evidence="9">
    <location>
        <begin position="374"/>
        <end position="387"/>
    </location>
</feature>
<feature type="compositionally biased region" description="Pro residues" evidence="9">
    <location>
        <begin position="1"/>
        <end position="10"/>
    </location>
</feature>
<feature type="binding site" evidence="8">
    <location>
        <begin position="223"/>
        <end position="224"/>
    </location>
    <ligand>
        <name>ATP</name>
        <dbReference type="ChEBI" id="CHEBI:30616"/>
    </ligand>
</feature>
<feature type="binding site" evidence="8">
    <location>
        <begin position="174"/>
        <end position="176"/>
    </location>
    <ligand>
        <name>ATP</name>
        <dbReference type="ChEBI" id="CHEBI:30616"/>
    </ligand>
</feature>
<evidence type="ECO:0000256" key="8">
    <source>
        <dbReference type="PIRSR" id="PIRSR630616-2"/>
    </source>
</evidence>
<dbReference type="InterPro" id="IPR030616">
    <property type="entry name" value="Aur-like"/>
</dbReference>
<feature type="region of interest" description="Disordered" evidence="9">
    <location>
        <begin position="254"/>
        <end position="274"/>
    </location>
</feature>
<evidence type="ECO:0000259" key="10">
    <source>
        <dbReference type="PROSITE" id="PS50011"/>
    </source>
</evidence>
<evidence type="ECO:0000256" key="2">
    <source>
        <dbReference type="ARBA" id="ARBA00022679"/>
    </source>
</evidence>
<evidence type="ECO:0000313" key="11">
    <source>
        <dbReference type="EMBL" id="PAA59807.1"/>
    </source>
</evidence>
<feature type="region of interest" description="Disordered" evidence="9">
    <location>
        <begin position="1"/>
        <end position="90"/>
    </location>
</feature>
<proteinExistence type="predicted"/>
<evidence type="ECO:0000256" key="4">
    <source>
        <dbReference type="ARBA" id="ARBA00022777"/>
    </source>
</evidence>
<reference evidence="11 12" key="1">
    <citation type="submission" date="2017-06" db="EMBL/GenBank/DDBJ databases">
        <title>A platform for efficient transgenesis in Macrostomum lignano, a flatworm model organism for stem cell research.</title>
        <authorList>
            <person name="Berezikov E."/>
        </authorList>
    </citation>
    <scope>NUCLEOTIDE SEQUENCE [LARGE SCALE GENOMIC DNA]</scope>
    <source>
        <strain evidence="11">DV1</strain>
        <tissue evidence="11">Whole organism</tissue>
    </source>
</reference>
<keyword evidence="12" id="KW-1185">Reference proteome</keyword>
<dbReference type="GO" id="GO:0005524">
    <property type="term" value="F:ATP binding"/>
    <property type="evidence" value="ECO:0007669"/>
    <property type="project" value="UniProtKB-KW"/>
</dbReference>
<sequence>LPSRQAPPPASSMGCAQSSSGQARRKSRQLDRERYGYAVDSDEEDLPKKPKSQQPLQLQKPEKQQKQSLANQQPEPEADQQLHPGRTRRVQIDSAIRVKYNVSSILHRTEHSNSLVLKAVHRDTHEPFALKLVPAARASRFRTELSAIRRARHPNIVRCVTHIETPRFLCLVLELATGDRLAQRLNERGRLPELQAAVYSAQLLDGLAHLHSFGCAHRNIRTENLLFYHVGPDSRLLIIDFACALLPDSPDSEALAPHGSSASETPEGVDGRPCGQPADIWAVGMVTIAMLTGRKSAAVRPGQPPLLPQSLSEPARQFLAACLRPDPADRPAAAEARRCAWLTAASAVTARRPPLSARPPAAPRRGAPPPSPARPAAAPPAAWATPSCPRPAPSCGLTATAPAADRLSNCS</sequence>
<dbReference type="OrthoDB" id="40902at2759"/>
<feature type="domain" description="Protein kinase" evidence="10">
    <location>
        <begin position="102"/>
        <end position="342"/>
    </location>
</feature>
<dbReference type="AlphaFoldDB" id="A0A267EFX8"/>
<keyword evidence="5 8" id="KW-0067">ATP-binding</keyword>
<feature type="binding site" evidence="8">
    <location>
        <position position="240"/>
    </location>
    <ligand>
        <name>ATP</name>
        <dbReference type="ChEBI" id="CHEBI:30616"/>
    </ligand>
</feature>
<dbReference type="InterPro" id="IPR000719">
    <property type="entry name" value="Prot_kinase_dom"/>
</dbReference>
<evidence type="ECO:0000313" key="12">
    <source>
        <dbReference type="Proteomes" id="UP000215902"/>
    </source>
</evidence>
<comment type="catalytic activity">
    <reaction evidence="7">
        <text>L-seryl-[protein] + ATP = O-phospho-L-seryl-[protein] + ADP + H(+)</text>
        <dbReference type="Rhea" id="RHEA:17989"/>
        <dbReference type="Rhea" id="RHEA-COMP:9863"/>
        <dbReference type="Rhea" id="RHEA-COMP:11604"/>
        <dbReference type="ChEBI" id="CHEBI:15378"/>
        <dbReference type="ChEBI" id="CHEBI:29999"/>
        <dbReference type="ChEBI" id="CHEBI:30616"/>
        <dbReference type="ChEBI" id="CHEBI:83421"/>
        <dbReference type="ChEBI" id="CHEBI:456216"/>
        <dbReference type="EC" id="2.7.11.1"/>
    </reaction>
</comment>
<evidence type="ECO:0000256" key="3">
    <source>
        <dbReference type="ARBA" id="ARBA00022741"/>
    </source>
</evidence>
<dbReference type="Pfam" id="PF00069">
    <property type="entry name" value="Pkinase"/>
    <property type="match status" value="1"/>
</dbReference>
<dbReference type="PROSITE" id="PS50011">
    <property type="entry name" value="PROTEIN_KINASE_DOM"/>
    <property type="match status" value="1"/>
</dbReference>
<evidence type="ECO:0000256" key="6">
    <source>
        <dbReference type="ARBA" id="ARBA00047899"/>
    </source>
</evidence>
<gene>
    <name evidence="11" type="ORF">BOX15_Mlig023471g3</name>
</gene>
<dbReference type="Proteomes" id="UP000215902">
    <property type="component" value="Unassembled WGS sequence"/>
</dbReference>
<name>A0A267EFX8_9PLAT</name>
<dbReference type="InterPro" id="IPR011009">
    <property type="entry name" value="Kinase-like_dom_sf"/>
</dbReference>
<feature type="compositionally biased region" description="Pro residues" evidence="9">
    <location>
        <begin position="356"/>
        <end position="373"/>
    </location>
</feature>
<organism evidence="11 12">
    <name type="scientific">Macrostomum lignano</name>
    <dbReference type="NCBI Taxonomy" id="282301"/>
    <lineage>
        <taxon>Eukaryota</taxon>
        <taxon>Metazoa</taxon>
        <taxon>Spiralia</taxon>
        <taxon>Lophotrochozoa</taxon>
        <taxon>Platyhelminthes</taxon>
        <taxon>Rhabditophora</taxon>
        <taxon>Macrostomorpha</taxon>
        <taxon>Macrostomida</taxon>
        <taxon>Macrostomidae</taxon>
        <taxon>Macrostomum</taxon>
    </lineage>
</organism>
<dbReference type="PANTHER" id="PTHR24350">
    <property type="entry name" value="SERINE/THREONINE-PROTEIN KINASE IAL-RELATED"/>
    <property type="match status" value="1"/>
</dbReference>
<evidence type="ECO:0000256" key="7">
    <source>
        <dbReference type="ARBA" id="ARBA00048679"/>
    </source>
</evidence>
<dbReference type="STRING" id="282301.A0A267EFX8"/>
<dbReference type="SUPFAM" id="SSF56112">
    <property type="entry name" value="Protein kinase-like (PK-like)"/>
    <property type="match status" value="1"/>
</dbReference>
<accession>A0A267EFX8</accession>
<dbReference type="GO" id="GO:0004674">
    <property type="term" value="F:protein serine/threonine kinase activity"/>
    <property type="evidence" value="ECO:0007669"/>
    <property type="project" value="UniProtKB-KW"/>
</dbReference>
<keyword evidence="1" id="KW-0723">Serine/threonine-protein kinase</keyword>
<keyword evidence="4" id="KW-0418">Kinase</keyword>
<dbReference type="Gene3D" id="1.10.510.10">
    <property type="entry name" value="Transferase(Phosphotransferase) domain 1"/>
    <property type="match status" value="1"/>
</dbReference>
<evidence type="ECO:0000256" key="5">
    <source>
        <dbReference type="ARBA" id="ARBA00022840"/>
    </source>
</evidence>
<evidence type="ECO:0000256" key="9">
    <source>
        <dbReference type="SAM" id="MobiDB-lite"/>
    </source>
</evidence>
<comment type="caution">
    <text evidence="11">The sequence shown here is derived from an EMBL/GenBank/DDBJ whole genome shotgun (WGS) entry which is preliminary data.</text>
</comment>
<comment type="catalytic activity">
    <reaction evidence="6">
        <text>L-threonyl-[protein] + ATP = O-phospho-L-threonyl-[protein] + ADP + H(+)</text>
        <dbReference type="Rhea" id="RHEA:46608"/>
        <dbReference type="Rhea" id="RHEA-COMP:11060"/>
        <dbReference type="Rhea" id="RHEA-COMP:11605"/>
        <dbReference type="ChEBI" id="CHEBI:15378"/>
        <dbReference type="ChEBI" id="CHEBI:30013"/>
        <dbReference type="ChEBI" id="CHEBI:30616"/>
        <dbReference type="ChEBI" id="CHEBI:61977"/>
        <dbReference type="ChEBI" id="CHEBI:456216"/>
        <dbReference type="EC" id="2.7.11.1"/>
    </reaction>
</comment>
<feature type="non-terminal residue" evidence="11">
    <location>
        <position position="1"/>
    </location>
</feature>
<keyword evidence="2" id="KW-0808">Transferase</keyword>
<protein>
    <recommendedName>
        <fullName evidence="10">Protein kinase domain-containing protein</fullName>
    </recommendedName>
</protein>
<keyword evidence="3 8" id="KW-0547">Nucleotide-binding</keyword>
<evidence type="ECO:0000256" key="1">
    <source>
        <dbReference type="ARBA" id="ARBA00022527"/>
    </source>
</evidence>
<dbReference type="EMBL" id="NIVC01002229">
    <property type="protein sequence ID" value="PAA59807.1"/>
    <property type="molecule type" value="Genomic_DNA"/>
</dbReference>